<dbReference type="InterPro" id="IPR003961">
    <property type="entry name" value="FN3_dom"/>
</dbReference>
<protein>
    <submittedName>
        <fullName evidence="6">Neural cell adhesion molecule 1-like</fullName>
    </submittedName>
</protein>
<feature type="compositionally biased region" description="Basic and acidic residues" evidence="2">
    <location>
        <begin position="560"/>
        <end position="595"/>
    </location>
</feature>
<dbReference type="InterPro" id="IPR013098">
    <property type="entry name" value="Ig_I-set"/>
</dbReference>
<gene>
    <name evidence="6" type="primary">LOC100372828</name>
</gene>
<feature type="domain" description="Ig-like" evidence="3">
    <location>
        <begin position="333"/>
        <end position="428"/>
    </location>
</feature>
<feature type="domain" description="Ig-like" evidence="3">
    <location>
        <begin position="54"/>
        <end position="142"/>
    </location>
</feature>
<dbReference type="SUPFAM" id="SSF49265">
    <property type="entry name" value="Fibronectin type III"/>
    <property type="match status" value="1"/>
</dbReference>
<proteinExistence type="predicted"/>
<dbReference type="InterPro" id="IPR013783">
    <property type="entry name" value="Ig-like_fold"/>
</dbReference>
<dbReference type="Pfam" id="PF07679">
    <property type="entry name" value="I-set"/>
    <property type="match status" value="1"/>
</dbReference>
<dbReference type="PANTHER" id="PTHR46013">
    <property type="entry name" value="VASCULAR CELL ADHESION MOLECULE 1"/>
    <property type="match status" value="1"/>
</dbReference>
<dbReference type="InterPro" id="IPR003598">
    <property type="entry name" value="Ig_sub2"/>
</dbReference>
<feature type="region of interest" description="Disordered" evidence="2">
    <location>
        <begin position="514"/>
        <end position="682"/>
    </location>
</feature>
<dbReference type="CDD" id="cd00063">
    <property type="entry name" value="FN3"/>
    <property type="match status" value="1"/>
</dbReference>
<sequence>MELIHQARTSPVIYSPVFSRDDAEVPFNCKISHGTLADAVTCEDVITFDVQYPPDLKIDVEPRYKDGQIKEGEDFFASCNVISSNPRTDNVAWTSLLDNFQVDPNNPLEILSITRDKAGEYMCSAENTYYDGTTGNTEEIITIDVQYIPVVVLDESKTVKEGDAVSINCSTFITEANPAASEFQWIRNSAVEQTTDELTIYSVARSDAGLYSCWAFNYFYDGSPGKGESTTELVVQYGPEVSLESPLLPVTEGSKVTINCTVDSQPPPFKYEWTQIMKDGTVNELGEDMEYLSFASVDRSKGGNYTCKATTKFYDDMDEDASASAELVIHYSPDIVDAVDKVAVDKDEMAVLVCKSDAFPDPQFKWLNSTGGELTSDVEGLQIAEKYEDNLFISTLTIKKVNSAKDYGRYDCMAYNEIGTKSLQIELVPITIPEKPTITETSVSDTTIAVTWTSGFNGGRPQTFTVKYQNLETLDEAKSTEMKDDGSESYTYTIEGLKADTEYAVWVLATNTKGEQEVKSSALKTDSKKLDEEEVPLNDKKEEEKGDQGVSEYALDDETGDKKKPEEEKLLKPDEDEKKDEEKEAPASPPHDEPPFMKNGMPAENENEKEDKGTEKEEPEAETKIDDPPTDNKDDDTKGPRKNEVVYAQLDMAKPKDDKPVKEPSTEYADIDFARSGQPTAL</sequence>
<keyword evidence="5" id="KW-1185">Reference proteome</keyword>
<dbReference type="InterPro" id="IPR036179">
    <property type="entry name" value="Ig-like_dom_sf"/>
</dbReference>
<dbReference type="Pfam" id="PF13927">
    <property type="entry name" value="Ig_3"/>
    <property type="match status" value="2"/>
</dbReference>
<feature type="compositionally biased region" description="Basic and acidic residues" evidence="2">
    <location>
        <begin position="609"/>
        <end position="644"/>
    </location>
</feature>
<dbReference type="PROSITE" id="PS50835">
    <property type="entry name" value="IG_LIKE"/>
    <property type="match status" value="4"/>
</dbReference>
<evidence type="ECO:0000256" key="2">
    <source>
        <dbReference type="SAM" id="MobiDB-lite"/>
    </source>
</evidence>
<dbReference type="InterPro" id="IPR007110">
    <property type="entry name" value="Ig-like_dom"/>
</dbReference>
<dbReference type="SMART" id="SM00060">
    <property type="entry name" value="FN3"/>
    <property type="match status" value="1"/>
</dbReference>
<dbReference type="PANTHER" id="PTHR46013:SF4">
    <property type="entry name" value="B-CELL RECEPTOR CD22-RELATED"/>
    <property type="match status" value="1"/>
</dbReference>
<feature type="compositionally biased region" description="Basic and acidic residues" evidence="2">
    <location>
        <begin position="653"/>
        <end position="665"/>
    </location>
</feature>
<feature type="domain" description="Ig-like" evidence="3">
    <location>
        <begin position="239"/>
        <end position="324"/>
    </location>
</feature>
<dbReference type="Pfam" id="PF00041">
    <property type="entry name" value="fn3"/>
    <property type="match status" value="1"/>
</dbReference>
<evidence type="ECO:0000259" key="4">
    <source>
        <dbReference type="PROSITE" id="PS50853"/>
    </source>
</evidence>
<keyword evidence="1" id="KW-0677">Repeat</keyword>
<feature type="domain" description="Ig-like" evidence="3">
    <location>
        <begin position="149"/>
        <end position="236"/>
    </location>
</feature>
<dbReference type="GeneID" id="100372828"/>
<dbReference type="InterPro" id="IPR003599">
    <property type="entry name" value="Ig_sub"/>
</dbReference>
<dbReference type="SMART" id="SM00408">
    <property type="entry name" value="IGc2"/>
    <property type="match status" value="4"/>
</dbReference>
<dbReference type="Gene3D" id="2.60.40.10">
    <property type="entry name" value="Immunoglobulins"/>
    <property type="match status" value="5"/>
</dbReference>
<evidence type="ECO:0000259" key="3">
    <source>
        <dbReference type="PROSITE" id="PS50835"/>
    </source>
</evidence>
<evidence type="ECO:0000313" key="6">
    <source>
        <dbReference type="RefSeq" id="XP_002737065.2"/>
    </source>
</evidence>
<accession>A0ABM0GTK2</accession>
<dbReference type="RefSeq" id="XP_002737065.2">
    <property type="nucleotide sequence ID" value="XM_002737019.2"/>
</dbReference>
<organism evidence="5 6">
    <name type="scientific">Saccoglossus kowalevskii</name>
    <name type="common">Acorn worm</name>
    <dbReference type="NCBI Taxonomy" id="10224"/>
    <lineage>
        <taxon>Eukaryota</taxon>
        <taxon>Metazoa</taxon>
        <taxon>Hemichordata</taxon>
        <taxon>Enteropneusta</taxon>
        <taxon>Harrimaniidae</taxon>
        <taxon>Saccoglossus</taxon>
    </lineage>
</organism>
<dbReference type="PROSITE" id="PS50853">
    <property type="entry name" value="FN3"/>
    <property type="match status" value="1"/>
</dbReference>
<feature type="domain" description="Fibronectin type-III" evidence="4">
    <location>
        <begin position="432"/>
        <end position="528"/>
    </location>
</feature>
<evidence type="ECO:0000313" key="5">
    <source>
        <dbReference type="Proteomes" id="UP000694865"/>
    </source>
</evidence>
<dbReference type="SUPFAM" id="SSF48726">
    <property type="entry name" value="Immunoglobulin"/>
    <property type="match status" value="4"/>
</dbReference>
<name>A0ABM0GTK2_SACKO</name>
<dbReference type="InterPro" id="IPR036116">
    <property type="entry name" value="FN3_sf"/>
</dbReference>
<reference evidence="6" key="1">
    <citation type="submission" date="2025-08" db="UniProtKB">
        <authorList>
            <consortium name="RefSeq"/>
        </authorList>
    </citation>
    <scope>IDENTIFICATION</scope>
    <source>
        <tissue evidence="6">Testes</tissue>
    </source>
</reference>
<dbReference type="Proteomes" id="UP000694865">
    <property type="component" value="Unplaced"/>
</dbReference>
<feature type="compositionally biased region" description="Basic and acidic residues" evidence="2">
    <location>
        <begin position="525"/>
        <end position="547"/>
    </location>
</feature>
<dbReference type="SMART" id="SM00409">
    <property type="entry name" value="IG"/>
    <property type="match status" value="4"/>
</dbReference>
<evidence type="ECO:0000256" key="1">
    <source>
        <dbReference type="ARBA" id="ARBA00022737"/>
    </source>
</evidence>